<feature type="region of interest" description="Disordered" evidence="2">
    <location>
        <begin position="919"/>
        <end position="978"/>
    </location>
</feature>
<feature type="coiled-coil region" evidence="1">
    <location>
        <begin position="625"/>
        <end position="782"/>
    </location>
</feature>
<feature type="coiled-coil region" evidence="1">
    <location>
        <begin position="87"/>
        <end position="350"/>
    </location>
</feature>
<reference evidence="3" key="1">
    <citation type="submission" date="2016-01" db="EMBL/GenBank/DDBJ databases">
        <title>Reference transcriptome for the parasite Schistocephalus solidus: insights into the molecular evolution of parasitism.</title>
        <authorList>
            <person name="Hebert F.O."/>
            <person name="Grambauer S."/>
            <person name="Barber I."/>
            <person name="Landry C.R."/>
            <person name="Aubin-Horth N."/>
        </authorList>
    </citation>
    <scope>NUCLEOTIDE SEQUENCE</scope>
</reference>
<sequence length="986" mass="113096">MALDPCEYELVMNLFTQTLEEERSLRIRAERHADALQKQLDNCSRYLEQIKYGLVYRIEVAESQAYDFLMSNSVNLCQASSAAKQLRMDFNNLLQKHRTENVKLEEEIVKTREEGERRIGSLEEKIKDLEGERSELCKRVATLREELHTSTMKVEEQRDQLKALKADTESLSSSARQSALDLKRARAEAARAANRAESFLKQMSVLREKLMEAQSQCASTQAELTIARDRRQAAESVAAASKRRADAAVSRAEILEQELKSKALRSENEAADLEKEVGLLKRRSLALRSEAAKWKSTWKSLQQSYSDLERQANGTVEKLQASEQALKEKLAHEKQRCRTYKDQVVHLNEEVLLLRESKSYEIQRSDVMIRQAEDNLEALEKFVQSDLQTQLAALHDRNAVLTANLEDFSQENSDLRCRLDQYQQLVEEADRILLHLRDLVTSLSQKLEKKKTKHQEERGQRLSEIKRLEEQLMEKILTNERLQQEKCTLEKSLSEEVSRVTQQLEIAKRDLGLHREEQSRQDHRFENLQKELDNALLTVCQSETVHVTEIQAKDEQLRDTEMNLKSALEKIGVLEATISILEEKMTQERREFSAKFALTEKDHQLANQQTEAYDEALRSVQESLLAELRTELAASQAALQAQTAESRSLRQQVEKLQLQLSDSERCVQCLRQSLSERNREVESLETEVTQRTQLVELRAAELDALQVAVHDRITELQRQVKDAQQESGELQEQLKASEEDRELVSRQLAESQSARLELQKRVDASENENLQLKRSIDEMKSLYEERLADSKAARMTMEGRWGQEAACRSELEKMLLAKEASFQTKLDAAEVKSTQAEKKVKSLEFQIASLKKSCENLREQAKASKRELEALTTEKHNLESCLEKSQSEKRLTQQKLSVYELERAALKAVAMTTTFADGANDDEEFCDPNAAPPSADGRPHHPKLRQSPVKLYRPGSDASRLPRSSDPPPPSQRLRDLLDCLEFTAR</sequence>
<evidence type="ECO:0000313" key="3">
    <source>
        <dbReference type="EMBL" id="JAP54229.1"/>
    </source>
</evidence>
<evidence type="ECO:0000256" key="1">
    <source>
        <dbReference type="SAM" id="Coils"/>
    </source>
</evidence>
<organism evidence="3">
    <name type="scientific">Schistocephalus solidus</name>
    <name type="common">Tapeworm</name>
    <dbReference type="NCBI Taxonomy" id="70667"/>
    <lineage>
        <taxon>Eukaryota</taxon>
        <taxon>Metazoa</taxon>
        <taxon>Spiralia</taxon>
        <taxon>Lophotrochozoa</taxon>
        <taxon>Platyhelminthes</taxon>
        <taxon>Cestoda</taxon>
        <taxon>Eucestoda</taxon>
        <taxon>Diphyllobothriidea</taxon>
        <taxon>Diphyllobothriidae</taxon>
        <taxon>Schistocephalus</taxon>
    </lineage>
</organism>
<feature type="coiled-coil region" evidence="1">
    <location>
        <begin position="550"/>
        <end position="591"/>
    </location>
</feature>
<keyword evidence="1" id="KW-0175">Coiled coil</keyword>
<feature type="coiled-coil region" evidence="1">
    <location>
        <begin position="826"/>
        <end position="902"/>
    </location>
</feature>
<feature type="coiled-coil region" evidence="1">
    <location>
        <begin position="391"/>
        <end position="510"/>
    </location>
</feature>
<evidence type="ECO:0000256" key="2">
    <source>
        <dbReference type="SAM" id="MobiDB-lite"/>
    </source>
</evidence>
<name>A0A0X3PRE1_SCHSO</name>
<protein>
    <submittedName>
        <fullName evidence="3">Uncharacterized protein</fullName>
    </submittedName>
</protein>
<accession>A0A0X3PRE1</accession>
<gene>
    <name evidence="3" type="ORF">TR144049</name>
</gene>
<proteinExistence type="predicted"/>
<dbReference type="EMBL" id="GEEE01008996">
    <property type="protein sequence ID" value="JAP54229.1"/>
    <property type="molecule type" value="Transcribed_RNA"/>
</dbReference>
<dbReference type="AlphaFoldDB" id="A0A0X3PRE1"/>